<sequence>MSQILFKSSSSHSYTQLVLLTTPLRLGLKFNPTSRRPALLSSTLAFLSPSHQKPFSSTSALRRPSRLASTSSASIAHVAEDSRGNPKAVEDGGRMEWVSRTRFCGELSEGDVGKRVRLCGWVALHRVHGGLTFFNLRDHTGIVQITTLPNEFQHAHSIINDLRLEYVVSVEGSIRFRPAESINKRMKTGTIEVAAEQVQVLNSVRSKLPFLVTSGDDVSDTMKEEIRLRYRYLDLRRQQMNSNIILRHRVVKFIRRYLEDVHGFVEIETPILSRSTPEGARDYLVPSRVQPGTFYALPQSPQLFKQLLMVSGFDKYYQIARCFRDEDLRADRQPEFTQLDMELAFTTLEDMLKLNEDLIRKVFLEIKGIQLPDPFPRLTYAEAMDRYGSDRPDTRFDLELKNVSDVFMETPFKVFADALSSGGIVKAICVPSGGKSYSNTALKKGEIYSEAIRSGAKGLPFLKVLDDGVIEGVSALASSLHGMNKDSLLRKCNASSGDLILFAVGNPASVNKTLDRLRSYIAHELGLIDKSRHCILWVTDFPMFEWNDSEQRLEALHHPFTAPNPEDMEDLSSARALAYDMVYNGVEIGGGSLRIYKREVQEKVLEVVGISREEAEEKFGYLLEALDMGAPPHGGIAFGLDRLVMLLAGTGSIRDVIAFPKTTTAQCALTRAPSEVDVQQLKDLSLRDPIQHQKEGYVVSCRRKTMGKSTKGRQKIKISKLDNESNLLVTFSKRRAGLFKKASELATLCGVKFALIIYSPTRKSFSFGNPNVDAIVDCYLNGESIPSIEDDPAAHWLEVQRCARLRELNRQLTQALDELEVARRHAKQVKMVLMAHQTENWWERSVHDLSLPQLLELKVALLELRKDTEQRWETITGEVANSLPLQQQVFEASSSIQPAVLFGQGNATMTCIASNFNASQPQVPIMIPTPGYNFGEGTSGSH</sequence>
<comment type="caution">
    <text evidence="1">The sequence shown here is derived from an EMBL/GenBank/DDBJ whole genome shotgun (WGS) entry which is preliminary data.</text>
</comment>
<evidence type="ECO:0000313" key="1">
    <source>
        <dbReference type="EMBL" id="KAI4375929.1"/>
    </source>
</evidence>
<proteinExistence type="predicted"/>
<evidence type="ECO:0000313" key="2">
    <source>
        <dbReference type="Proteomes" id="UP001057402"/>
    </source>
</evidence>
<reference evidence="2" key="1">
    <citation type="journal article" date="2023" name="Front. Plant Sci.">
        <title>Chromosomal-level genome assembly of Melastoma candidum provides insights into trichome evolution.</title>
        <authorList>
            <person name="Zhong Y."/>
            <person name="Wu W."/>
            <person name="Sun C."/>
            <person name="Zou P."/>
            <person name="Liu Y."/>
            <person name="Dai S."/>
            <person name="Zhou R."/>
        </authorList>
    </citation>
    <scope>NUCLEOTIDE SEQUENCE [LARGE SCALE GENOMIC DNA]</scope>
</reference>
<dbReference type="Proteomes" id="UP001057402">
    <property type="component" value="Chromosome 4"/>
</dbReference>
<accession>A0ACB9RAN8</accession>
<gene>
    <name evidence="1" type="ORF">MLD38_013741</name>
</gene>
<protein>
    <submittedName>
        <fullName evidence="1">Uncharacterized protein</fullName>
    </submittedName>
</protein>
<organism evidence="1 2">
    <name type="scientific">Melastoma candidum</name>
    <dbReference type="NCBI Taxonomy" id="119954"/>
    <lineage>
        <taxon>Eukaryota</taxon>
        <taxon>Viridiplantae</taxon>
        <taxon>Streptophyta</taxon>
        <taxon>Embryophyta</taxon>
        <taxon>Tracheophyta</taxon>
        <taxon>Spermatophyta</taxon>
        <taxon>Magnoliopsida</taxon>
        <taxon>eudicotyledons</taxon>
        <taxon>Gunneridae</taxon>
        <taxon>Pentapetalae</taxon>
        <taxon>rosids</taxon>
        <taxon>malvids</taxon>
        <taxon>Myrtales</taxon>
        <taxon>Melastomataceae</taxon>
        <taxon>Melastomatoideae</taxon>
        <taxon>Melastomateae</taxon>
        <taxon>Melastoma</taxon>
    </lineage>
</organism>
<name>A0ACB9RAN8_9MYRT</name>
<keyword evidence="2" id="KW-1185">Reference proteome</keyword>
<dbReference type="EMBL" id="CM042883">
    <property type="protein sequence ID" value="KAI4375929.1"/>
    <property type="molecule type" value="Genomic_DNA"/>
</dbReference>